<reference evidence="2 3" key="1">
    <citation type="submission" date="2018-06" db="EMBL/GenBank/DDBJ databases">
        <title>Genomic Encyclopedia of Archaeal and Bacterial Type Strains, Phase II (KMG-II): from individual species to whole genera.</title>
        <authorList>
            <person name="Goeker M."/>
        </authorList>
    </citation>
    <scope>NUCLEOTIDE SEQUENCE [LARGE SCALE GENOMIC DNA]</scope>
    <source>
        <strain evidence="2 3">DSM 17205</strain>
    </source>
</reference>
<protein>
    <recommendedName>
        <fullName evidence="4">DUF304 domain-containing protein</fullName>
    </recommendedName>
</protein>
<gene>
    <name evidence="2" type="ORF">LX97_02254</name>
</gene>
<comment type="caution">
    <text evidence="2">The sequence shown here is derived from an EMBL/GenBank/DDBJ whole genome shotgun (WGS) entry which is preliminary data.</text>
</comment>
<evidence type="ECO:0008006" key="4">
    <source>
        <dbReference type="Google" id="ProtNLM"/>
    </source>
</evidence>
<feature type="transmembrane region" description="Helical" evidence="1">
    <location>
        <begin position="143"/>
        <end position="162"/>
    </location>
</feature>
<dbReference type="Proteomes" id="UP000248584">
    <property type="component" value="Unassembled WGS sequence"/>
</dbReference>
<keyword evidence="1" id="KW-1133">Transmembrane helix</keyword>
<proteinExistence type="predicted"/>
<evidence type="ECO:0000256" key="1">
    <source>
        <dbReference type="SAM" id="Phobius"/>
    </source>
</evidence>
<evidence type="ECO:0000313" key="3">
    <source>
        <dbReference type="Proteomes" id="UP000248584"/>
    </source>
</evidence>
<feature type="transmembrane region" description="Helical" evidence="1">
    <location>
        <begin position="60"/>
        <end position="79"/>
    </location>
</feature>
<keyword evidence="3" id="KW-1185">Reference proteome</keyword>
<name>A0ABX5PXQ5_9FLAO</name>
<dbReference type="EMBL" id="QKZR01000003">
    <property type="protein sequence ID" value="PZX39896.1"/>
    <property type="molecule type" value="Genomic_DNA"/>
</dbReference>
<keyword evidence="1" id="KW-0812">Transmembrane</keyword>
<feature type="transmembrane region" description="Helical" evidence="1">
    <location>
        <begin position="35"/>
        <end position="54"/>
    </location>
</feature>
<evidence type="ECO:0000313" key="2">
    <source>
        <dbReference type="EMBL" id="PZX39896.1"/>
    </source>
</evidence>
<organism evidence="2 3">
    <name type="scientific">Nonlabens dokdonensis</name>
    <dbReference type="NCBI Taxonomy" id="328515"/>
    <lineage>
        <taxon>Bacteria</taxon>
        <taxon>Pseudomonadati</taxon>
        <taxon>Bacteroidota</taxon>
        <taxon>Flavobacteriia</taxon>
        <taxon>Flavobacteriales</taxon>
        <taxon>Flavobacteriaceae</taxon>
        <taxon>Nonlabens</taxon>
    </lineage>
</organism>
<keyword evidence="1" id="KW-0472">Membrane</keyword>
<accession>A0ABX5PXQ5</accession>
<sequence length="259" mass="30535">MSKVNDKSLKQKILSFLEIKEGLIKSISGRSYLDYAVNVFYVLALIIPAFIYGFEIVESHYVELGFGIYFSSIILWILFRKYILFDDEIEMDSIESGTYEDLSFTEEKLPYIRILSFIGAFIIIGLAVFIISHESYEFETLHIFFYLIAAKWCLYLFINAYYKVTTDTKIFKIESDRLRISYDKAEKYVLLKELKQIKIAGTHLSFFPMEGKIEMLNDFELDEKEQLQIKGFLNEHMPEISVSIYETRLEIFKDNKQEN</sequence>
<dbReference type="RefSeq" id="WP_015363047.1">
    <property type="nucleotide sequence ID" value="NZ_QKZR01000003.1"/>
</dbReference>
<feature type="transmembrane region" description="Helical" evidence="1">
    <location>
        <begin position="111"/>
        <end position="131"/>
    </location>
</feature>